<dbReference type="EMBL" id="CM018048">
    <property type="protein sequence ID" value="KAA8521710.1"/>
    <property type="molecule type" value="Genomic_DNA"/>
</dbReference>
<dbReference type="AlphaFoldDB" id="A0A5J4ZTL2"/>
<reference evidence="2 3" key="1">
    <citation type="submission" date="2019-09" db="EMBL/GenBank/DDBJ databases">
        <title>A chromosome-level genome assembly of the Chinese tupelo Nyssa sinensis.</title>
        <authorList>
            <person name="Yang X."/>
            <person name="Kang M."/>
            <person name="Yang Y."/>
            <person name="Xiong H."/>
            <person name="Wang M."/>
            <person name="Zhang Z."/>
            <person name="Wang Z."/>
            <person name="Wu H."/>
            <person name="Ma T."/>
            <person name="Liu J."/>
            <person name="Xi Z."/>
        </authorList>
    </citation>
    <scope>NUCLEOTIDE SEQUENCE [LARGE SCALE GENOMIC DNA]</scope>
    <source>
        <strain evidence="2">J267</strain>
        <tissue evidence="2">Leaf</tissue>
    </source>
</reference>
<dbReference type="GO" id="GO:0005739">
    <property type="term" value="C:mitochondrion"/>
    <property type="evidence" value="ECO:0007669"/>
    <property type="project" value="GOC"/>
</dbReference>
<feature type="domain" description="Complex 1 LYR protein" evidence="1">
    <location>
        <begin position="74"/>
        <end position="135"/>
    </location>
</feature>
<dbReference type="PANTHER" id="PTHR47484:SF1">
    <property type="entry name" value="COMPLEX 1 PROTEIN CONTAINING PROTEIN, EXPRESSED"/>
    <property type="match status" value="1"/>
</dbReference>
<dbReference type="PANTHER" id="PTHR47484">
    <property type="entry name" value="COMPLEX 1 PROTEIN CONTAINING PROTEIN, EXPRESSED"/>
    <property type="match status" value="1"/>
</dbReference>
<dbReference type="Pfam" id="PF05347">
    <property type="entry name" value="Complex1_LYR"/>
    <property type="match status" value="1"/>
</dbReference>
<evidence type="ECO:0000313" key="3">
    <source>
        <dbReference type="Proteomes" id="UP000325577"/>
    </source>
</evidence>
<evidence type="ECO:0000313" key="2">
    <source>
        <dbReference type="EMBL" id="KAA8521710.1"/>
    </source>
</evidence>
<keyword evidence="3" id="KW-1185">Reference proteome</keyword>
<dbReference type="InterPro" id="IPR045298">
    <property type="entry name" value="Complex1_LYR_LYRM7"/>
</dbReference>
<organism evidence="2 3">
    <name type="scientific">Nyssa sinensis</name>
    <dbReference type="NCBI Taxonomy" id="561372"/>
    <lineage>
        <taxon>Eukaryota</taxon>
        <taxon>Viridiplantae</taxon>
        <taxon>Streptophyta</taxon>
        <taxon>Embryophyta</taxon>
        <taxon>Tracheophyta</taxon>
        <taxon>Spermatophyta</taxon>
        <taxon>Magnoliopsida</taxon>
        <taxon>eudicotyledons</taxon>
        <taxon>Gunneridae</taxon>
        <taxon>Pentapetalae</taxon>
        <taxon>asterids</taxon>
        <taxon>Cornales</taxon>
        <taxon>Nyssaceae</taxon>
        <taxon>Nyssa</taxon>
    </lineage>
</organism>
<dbReference type="OrthoDB" id="74240at2759"/>
<dbReference type="CDD" id="cd20267">
    <property type="entry name" value="Complex1_LYR_LYRM7"/>
    <property type="match status" value="1"/>
</dbReference>
<dbReference type="GO" id="GO:0034551">
    <property type="term" value="P:mitochondrial respiratory chain complex III assembly"/>
    <property type="evidence" value="ECO:0007669"/>
    <property type="project" value="InterPro"/>
</dbReference>
<protein>
    <recommendedName>
        <fullName evidence="1">Complex 1 LYR protein domain-containing protein</fullName>
    </recommendedName>
</protein>
<name>A0A5J4ZTL2_9ASTE</name>
<sequence>MAISISKVRLYLLVSPNNHLRANLNHHHRWRLLHNGPDTIEELLDRHVVKKEKTYDDDEENELLTRQRLTSTRREVLSLYRDILRATRFFMWPDSRGVLWRDVLRENARKEFEDARFEKDPEIITRLLIGGRDAVQSALEKLAEKQRQQLAKERGRDQDHR</sequence>
<proteinExistence type="predicted"/>
<dbReference type="InterPro" id="IPR008011">
    <property type="entry name" value="Complex1_LYR_dom"/>
</dbReference>
<accession>A0A5J4ZTL2</accession>
<dbReference type="Proteomes" id="UP000325577">
    <property type="component" value="Linkage Group LG5"/>
</dbReference>
<gene>
    <name evidence="2" type="ORF">F0562_012383</name>
</gene>
<evidence type="ECO:0000259" key="1">
    <source>
        <dbReference type="Pfam" id="PF05347"/>
    </source>
</evidence>